<accession>A0A0C2HUH7</accession>
<feature type="coiled-coil region" evidence="1">
    <location>
        <begin position="186"/>
        <end position="220"/>
    </location>
</feature>
<organism evidence="2 3">
    <name type="scientific">Pseudomonas batumici</name>
    <dbReference type="NCBI Taxonomy" id="226910"/>
    <lineage>
        <taxon>Bacteria</taxon>
        <taxon>Pseudomonadati</taxon>
        <taxon>Pseudomonadota</taxon>
        <taxon>Gammaproteobacteria</taxon>
        <taxon>Pseudomonadales</taxon>
        <taxon>Pseudomonadaceae</taxon>
        <taxon>Pseudomonas</taxon>
    </lineage>
</organism>
<proteinExistence type="predicted"/>
<dbReference type="PATRIC" id="fig|226910.6.peg.5494"/>
<reference evidence="2 3" key="1">
    <citation type="submission" date="2015-01" db="EMBL/GenBank/DDBJ databases">
        <title>Complete genome of Pseudomonas batumici UCM B-321 producer of the batumin antibiotic with strong antistaphilococcal and potential anticancer activity.</title>
        <authorList>
            <person name="Klochko V.V."/>
            <person name="Zelena L.B."/>
            <person name="Elena K.A."/>
            <person name="Reva O.N."/>
        </authorList>
    </citation>
    <scope>NUCLEOTIDE SEQUENCE [LARGE SCALE GENOMIC DNA]</scope>
    <source>
        <strain evidence="2 3">UCM B-321</strain>
    </source>
</reference>
<keyword evidence="1" id="KW-0175">Coiled coil</keyword>
<dbReference type="AlphaFoldDB" id="A0A0C2HUH7"/>
<evidence type="ECO:0000313" key="2">
    <source>
        <dbReference type="EMBL" id="KIH80781.1"/>
    </source>
</evidence>
<dbReference type="EMBL" id="JXDG01000070">
    <property type="protein sequence ID" value="KIH80781.1"/>
    <property type="molecule type" value="Genomic_DNA"/>
</dbReference>
<sequence length="387" mass="43319">MFLTGPVTACVVSIHGIKGVKMKRLMANGIRRWWCGISVPLIVGFACSTASAAPYTVTRGSDGTEQITLDEIQIEGTFTGPRKNLCGDCRDGVYNPKQTKPSLPNPSAAPTKSQQQIEIEAKQAFDDAAVLYVRKIRQDEEPLENESMVVKWLEDKLKDKLLPTGPWGTVLDSLEPTVGGVSEFDKAKDKEEMKRLRTEIEAEERQLRRDREQNAKLYEENMRYLEPKLPPEEIARGVAALPELNKMQDALVARARLRSEDYGYVVQQLLSRTRFDADIRMPAETYKKVSSEIWRTTPSNVCTVPTTPTVTCVLNGFRKGQPCTCPNVPVVGTTSRYPTGSICRHDDVSVDLRQLFPARAQCGIPVDVSVNPGFPRWEYLRGVISER</sequence>
<evidence type="ECO:0000313" key="3">
    <source>
        <dbReference type="Proteomes" id="UP000031535"/>
    </source>
</evidence>
<dbReference type="Proteomes" id="UP000031535">
    <property type="component" value="Unassembled WGS sequence"/>
</dbReference>
<gene>
    <name evidence="2" type="ORF">UCMB321_5506</name>
</gene>
<evidence type="ECO:0000256" key="1">
    <source>
        <dbReference type="SAM" id="Coils"/>
    </source>
</evidence>
<protein>
    <submittedName>
        <fullName evidence="2">Uncharacterized protein</fullName>
    </submittedName>
</protein>
<comment type="caution">
    <text evidence="2">The sequence shown here is derived from an EMBL/GenBank/DDBJ whole genome shotgun (WGS) entry which is preliminary data.</text>
</comment>
<keyword evidence="3" id="KW-1185">Reference proteome</keyword>
<name>A0A0C2HUH7_9PSED</name>